<evidence type="ECO:0000313" key="1">
    <source>
        <dbReference type="EMBL" id="EHP46476.1"/>
    </source>
</evidence>
<dbReference type="SUPFAM" id="SSF53756">
    <property type="entry name" value="UDP-Glycosyltransferase/glycogen phosphorylase"/>
    <property type="match status" value="1"/>
</dbReference>
<dbReference type="HOGENOM" id="CLU_048991_0_0_10"/>
<dbReference type="RefSeq" id="WP_009137240.1">
    <property type="nucleotide sequence ID" value="NZ_JH594596.1"/>
</dbReference>
<comment type="caution">
    <text evidence="1">The sequence shown here is derived from an EMBL/GenBank/DDBJ whole genome shotgun (WGS) entry which is preliminary data.</text>
</comment>
<dbReference type="Pfam" id="PF13528">
    <property type="entry name" value="Glyco_trans_1_3"/>
    <property type="match status" value="1"/>
</dbReference>
<accession>H1DI64</accession>
<dbReference type="PATRIC" id="fig|742817.3.peg.2235"/>
<dbReference type="STRING" id="742817.HMPREF9449_02093"/>
<dbReference type="PANTHER" id="PTHR21015:SF22">
    <property type="entry name" value="GLYCOSYLTRANSFERASE"/>
    <property type="match status" value="1"/>
</dbReference>
<dbReference type="GO" id="GO:0016757">
    <property type="term" value="F:glycosyltransferase activity"/>
    <property type="evidence" value="ECO:0007669"/>
    <property type="project" value="TreeGrafter"/>
</dbReference>
<dbReference type="eggNOG" id="COG0707">
    <property type="taxonomic scope" value="Bacteria"/>
</dbReference>
<proteinExistence type="predicted"/>
<dbReference type="EMBL" id="ADMC01000025">
    <property type="protein sequence ID" value="EHP46476.1"/>
    <property type="molecule type" value="Genomic_DNA"/>
</dbReference>
<dbReference type="GeneID" id="98069650"/>
<organism evidence="1 2">
    <name type="scientific">Odoribacter laneus YIT 12061</name>
    <dbReference type="NCBI Taxonomy" id="742817"/>
    <lineage>
        <taxon>Bacteria</taxon>
        <taxon>Pseudomonadati</taxon>
        <taxon>Bacteroidota</taxon>
        <taxon>Bacteroidia</taxon>
        <taxon>Bacteroidales</taxon>
        <taxon>Odoribacteraceae</taxon>
        <taxon>Odoribacter</taxon>
    </lineage>
</organism>
<dbReference type="AlphaFoldDB" id="H1DI64"/>
<dbReference type="PANTHER" id="PTHR21015">
    <property type="entry name" value="UDP-N-ACETYLGLUCOSAMINE--N-ACETYLMURAMYL-(PENTAPEPTIDE) PYROPHOSPHORYL-UNDECAPRENOL N-ACETYLGLUCOSAMINE TRANSFERASE 1"/>
    <property type="match status" value="1"/>
</dbReference>
<keyword evidence="2" id="KW-1185">Reference proteome</keyword>
<evidence type="ECO:0008006" key="3">
    <source>
        <dbReference type="Google" id="ProtNLM"/>
    </source>
</evidence>
<sequence length="380" mass="43809">MRFLFIIQGEGRGHFTQALALQQILQQKGDTLCAVLVGKSSHRQLPAFFTTKIDAPVYTFESPNFLPTPQNKRPPLLKSLFFNLGKLPEFQKSIKFIHRKICDLQPDLVINFYELLTGLTYLFKSPPYPLICIGHQYLFLHKDFQFPPASRLELFFLRFFSRITAIGAVQKFALSFYDFPQDPRHQITVIPPLLRKEIFDFAPVSRDFLLGYLLNSGYVSEITQWQAQHPVTPLHFFWDQKEAPRQLEINSHFHLHKIDDTLFLQYMVNCKAYATTAGFESVCEALYLQKPVLMVPVHIEQKCNAWDAQNVGAGISASRFDLDSLLNFIPLYRPNPVFKRWAQSAPSRIYPLLEANRLKPKSSPIKFASVLAKFSAYSLK</sequence>
<gene>
    <name evidence="1" type="ORF">HMPREF9449_02093</name>
</gene>
<reference evidence="1 2" key="1">
    <citation type="submission" date="2012-01" db="EMBL/GenBank/DDBJ databases">
        <title>The Genome Sequence of Odoribacter laneus YIT 12061.</title>
        <authorList>
            <consortium name="The Broad Institute Genome Sequencing Platform"/>
            <person name="Earl A."/>
            <person name="Ward D."/>
            <person name="Feldgarden M."/>
            <person name="Gevers D."/>
            <person name="Morotomi M."/>
            <person name="Young S.K."/>
            <person name="Zeng Q."/>
            <person name="Gargeya S."/>
            <person name="Fitzgerald M."/>
            <person name="Haas B."/>
            <person name="Abouelleil A."/>
            <person name="Alvarado L."/>
            <person name="Arachchi H.M."/>
            <person name="Berlin A."/>
            <person name="Chapman S.B."/>
            <person name="Gearin G."/>
            <person name="Goldberg J."/>
            <person name="Griggs A."/>
            <person name="Gujja S."/>
            <person name="Hansen M."/>
            <person name="Heiman D."/>
            <person name="Howarth C."/>
            <person name="Larimer J."/>
            <person name="Lui A."/>
            <person name="MacDonald P.J.P."/>
            <person name="McCowen C."/>
            <person name="Montmayeur A."/>
            <person name="Murphy C."/>
            <person name="Neiman D."/>
            <person name="Pearson M."/>
            <person name="Priest M."/>
            <person name="Roberts A."/>
            <person name="Saif S."/>
            <person name="Shea T."/>
            <person name="Sisk P."/>
            <person name="Stolte C."/>
            <person name="Sykes S."/>
            <person name="Wortman J."/>
            <person name="Nusbaum C."/>
            <person name="Birren B."/>
        </authorList>
    </citation>
    <scope>NUCLEOTIDE SEQUENCE [LARGE SCALE GENOMIC DNA]</scope>
    <source>
        <strain evidence="1 2">YIT 12061</strain>
    </source>
</reference>
<dbReference type="Gene3D" id="3.40.50.2000">
    <property type="entry name" value="Glycogen Phosphorylase B"/>
    <property type="match status" value="1"/>
</dbReference>
<evidence type="ECO:0000313" key="2">
    <source>
        <dbReference type="Proteomes" id="UP000004892"/>
    </source>
</evidence>
<protein>
    <recommendedName>
        <fullName evidence="3">Glycosyl transferase family 28 C-terminal domain-containing protein</fullName>
    </recommendedName>
</protein>
<dbReference type="Proteomes" id="UP000004892">
    <property type="component" value="Unassembled WGS sequence"/>
</dbReference>
<name>H1DI64_9BACT</name>